<evidence type="ECO:0000259" key="2">
    <source>
        <dbReference type="Pfam" id="PF01642"/>
    </source>
</evidence>
<keyword evidence="4" id="KW-1185">Reference proteome</keyword>
<evidence type="ECO:0000313" key="4">
    <source>
        <dbReference type="Proteomes" id="UP000606194"/>
    </source>
</evidence>
<sequence>MSVLGAAGEVNAGFRRRVGAGARTVPVVFDLATRAGLDSDAPNARGLVGRCGVPVDSIDDMRVLFGGLRLARIFPTLAADASAAPLLLLYQLVAEEHGTPARRLAGAVRNDVFRGVPDRGSGGLPLRSRLRLAMDVVAYGLAELPRWQSLSVCGHRLAGPGADPALEIARTVAGGIEYLRAATAAGLDAHAVAARFSICLTAGATARESRAKLRAARGVWARTTRERVAPGLPAPRMYVQHPRLDPPPAPHRPRLLASAVEDGALALLAHTDRQGGALTLLGLDRRAGRPAPRPAPRAHPAADALRARQSERLAKLRAWRVQTAVDEALRRLHSVAESDDNVLYPMKEALAARATVGEVCATLHTAWAPGLG</sequence>
<protein>
    <recommendedName>
        <fullName evidence="2">Methylmalonyl-CoA mutase alpha/beta chain catalytic domain-containing protein</fullName>
    </recommendedName>
</protein>
<comment type="subunit">
    <text evidence="1">Heterodimer of an alpha and a beta chain.</text>
</comment>
<dbReference type="RefSeq" id="WP_229878518.1">
    <property type="nucleotide sequence ID" value="NZ_BMTL01000037.1"/>
</dbReference>
<dbReference type="Pfam" id="PF01642">
    <property type="entry name" value="MM_CoA_mutase"/>
    <property type="match status" value="2"/>
</dbReference>
<dbReference type="EMBL" id="BMTL01000037">
    <property type="protein sequence ID" value="GGS19815.1"/>
    <property type="molecule type" value="Genomic_DNA"/>
</dbReference>
<dbReference type="PANTHER" id="PTHR48101">
    <property type="entry name" value="METHYLMALONYL-COA MUTASE, MITOCHONDRIAL-RELATED"/>
    <property type="match status" value="1"/>
</dbReference>
<feature type="domain" description="Methylmalonyl-CoA mutase alpha/beta chain catalytic" evidence="2">
    <location>
        <begin position="301"/>
        <end position="367"/>
    </location>
</feature>
<proteinExistence type="predicted"/>
<dbReference type="Gene3D" id="3.20.20.240">
    <property type="entry name" value="Methylmalonyl-CoA mutase"/>
    <property type="match status" value="2"/>
</dbReference>
<accession>A0A918L8K3</accession>
<gene>
    <name evidence="3" type="ORF">GCM10010269_68470</name>
</gene>
<dbReference type="PANTHER" id="PTHR48101:SF1">
    <property type="entry name" value="METHYLMALONYL-COA MUTASE, LARGE SUBUNIT"/>
    <property type="match status" value="1"/>
</dbReference>
<feature type="domain" description="Methylmalonyl-CoA mutase alpha/beta chain catalytic" evidence="2">
    <location>
        <begin position="4"/>
        <end position="233"/>
    </location>
</feature>
<dbReference type="InterPro" id="IPR016176">
    <property type="entry name" value="Cbl-dep_enz_cat"/>
</dbReference>
<evidence type="ECO:0000313" key="3">
    <source>
        <dbReference type="EMBL" id="GGS19815.1"/>
    </source>
</evidence>
<dbReference type="AlphaFoldDB" id="A0A918L8K3"/>
<name>A0A918L8K3_9ACTN</name>
<comment type="caution">
    <text evidence="3">The sequence shown here is derived from an EMBL/GenBank/DDBJ whole genome shotgun (WGS) entry which is preliminary data.</text>
</comment>
<dbReference type="InterPro" id="IPR006099">
    <property type="entry name" value="MeMalonylCoA_mutase_a/b_cat"/>
</dbReference>
<reference evidence="3" key="2">
    <citation type="submission" date="2020-09" db="EMBL/GenBank/DDBJ databases">
        <authorList>
            <person name="Sun Q."/>
            <person name="Ohkuma M."/>
        </authorList>
    </citation>
    <scope>NUCLEOTIDE SEQUENCE</scope>
    <source>
        <strain evidence="3">JCM 4386</strain>
    </source>
</reference>
<organism evidence="3 4">
    <name type="scientific">Streptomyces humidus</name>
    <dbReference type="NCBI Taxonomy" id="52259"/>
    <lineage>
        <taxon>Bacteria</taxon>
        <taxon>Bacillati</taxon>
        <taxon>Actinomycetota</taxon>
        <taxon>Actinomycetes</taxon>
        <taxon>Kitasatosporales</taxon>
        <taxon>Streptomycetaceae</taxon>
        <taxon>Streptomyces</taxon>
    </lineage>
</organism>
<dbReference type="Proteomes" id="UP000606194">
    <property type="component" value="Unassembled WGS sequence"/>
</dbReference>
<dbReference type="GO" id="GO:0004494">
    <property type="term" value="F:methylmalonyl-CoA mutase activity"/>
    <property type="evidence" value="ECO:0007669"/>
    <property type="project" value="UniProtKB-EC"/>
</dbReference>
<dbReference type="SUPFAM" id="SSF51703">
    <property type="entry name" value="Cobalamin (vitamin B12)-dependent enzymes"/>
    <property type="match status" value="1"/>
</dbReference>
<reference evidence="3" key="1">
    <citation type="journal article" date="2014" name="Int. J. Syst. Evol. Microbiol.">
        <title>Complete genome sequence of Corynebacterium casei LMG S-19264T (=DSM 44701T), isolated from a smear-ripened cheese.</title>
        <authorList>
            <consortium name="US DOE Joint Genome Institute (JGI-PGF)"/>
            <person name="Walter F."/>
            <person name="Albersmeier A."/>
            <person name="Kalinowski J."/>
            <person name="Ruckert C."/>
        </authorList>
    </citation>
    <scope>NUCLEOTIDE SEQUENCE</scope>
    <source>
        <strain evidence="3">JCM 4386</strain>
    </source>
</reference>
<dbReference type="GO" id="GO:0031419">
    <property type="term" value="F:cobalamin binding"/>
    <property type="evidence" value="ECO:0007669"/>
    <property type="project" value="UniProtKB-KW"/>
</dbReference>
<evidence type="ECO:0000256" key="1">
    <source>
        <dbReference type="ARBA" id="ARBA00011870"/>
    </source>
</evidence>